<organism evidence="3 4">
    <name type="scientific">Micromonospora sonneratiae</name>
    <dbReference type="NCBI Taxonomy" id="1184706"/>
    <lineage>
        <taxon>Bacteria</taxon>
        <taxon>Bacillati</taxon>
        <taxon>Actinomycetota</taxon>
        <taxon>Actinomycetes</taxon>
        <taxon>Micromonosporales</taxon>
        <taxon>Micromonosporaceae</taxon>
        <taxon>Micromonospora</taxon>
    </lineage>
</organism>
<dbReference type="PRINTS" id="PR01217">
    <property type="entry name" value="PRICHEXTENSN"/>
</dbReference>
<name>A0ABW3YQK1_9ACTN</name>
<protein>
    <submittedName>
        <fullName evidence="3">Uncharacterized protein</fullName>
    </submittedName>
</protein>
<dbReference type="RefSeq" id="WP_377577908.1">
    <property type="nucleotide sequence ID" value="NZ_JBHTMP010000080.1"/>
</dbReference>
<feature type="compositionally biased region" description="Pro residues" evidence="1">
    <location>
        <begin position="123"/>
        <end position="133"/>
    </location>
</feature>
<accession>A0ABW3YQK1</accession>
<comment type="caution">
    <text evidence="3">The sequence shown here is derived from an EMBL/GenBank/DDBJ whole genome shotgun (WGS) entry which is preliminary data.</text>
</comment>
<keyword evidence="4" id="KW-1185">Reference proteome</keyword>
<sequence>MTGNEADSGSGEPATSPDRLADGSGEPAGRHVPENRPPRRPPAPVHGVVSAAGNWITRRRTGSRPPTPASATRESSSPSSRPRNGRNGRNGLVLPVAVLSALVLLVSAAWLAGRPDSPAAPEQVPPLAAPPVPVTTTAPGAAVPVPPTAAAGTTGPPQSAQPTGPGTTPPRAPAPARPGPATTTRAAPPAPAPTTTKPKTTTTPRISVTVPSRCFLFGADLHGTVVNGGGRTLQRVRVYHGQFGDLPSTTFWLTKGASWDGFTNSTFDTTVPREFDRFGVSVYWEVTVYFNDGATASASGTSELELCD</sequence>
<reference evidence="4" key="1">
    <citation type="journal article" date="2019" name="Int. J. Syst. Evol. Microbiol.">
        <title>The Global Catalogue of Microorganisms (GCM) 10K type strain sequencing project: providing services to taxonomists for standard genome sequencing and annotation.</title>
        <authorList>
            <consortium name="The Broad Institute Genomics Platform"/>
            <consortium name="The Broad Institute Genome Sequencing Center for Infectious Disease"/>
            <person name="Wu L."/>
            <person name="Ma J."/>
        </authorList>
    </citation>
    <scope>NUCLEOTIDE SEQUENCE [LARGE SCALE GENOMIC DNA]</scope>
    <source>
        <strain evidence="4">JCM 31037</strain>
    </source>
</reference>
<feature type="transmembrane region" description="Helical" evidence="2">
    <location>
        <begin position="91"/>
        <end position="113"/>
    </location>
</feature>
<feature type="compositionally biased region" description="Basic and acidic residues" evidence="1">
    <location>
        <begin position="28"/>
        <end position="37"/>
    </location>
</feature>
<gene>
    <name evidence="3" type="ORF">ACFQ4H_30810</name>
</gene>
<evidence type="ECO:0000313" key="4">
    <source>
        <dbReference type="Proteomes" id="UP001597260"/>
    </source>
</evidence>
<evidence type="ECO:0000313" key="3">
    <source>
        <dbReference type="EMBL" id="MFD1325484.1"/>
    </source>
</evidence>
<keyword evidence="2" id="KW-0812">Transmembrane</keyword>
<proteinExistence type="predicted"/>
<dbReference type="EMBL" id="JBHTMP010000080">
    <property type="protein sequence ID" value="MFD1325484.1"/>
    <property type="molecule type" value="Genomic_DNA"/>
</dbReference>
<feature type="region of interest" description="Disordered" evidence="1">
    <location>
        <begin position="1"/>
        <end position="89"/>
    </location>
</feature>
<keyword evidence="2" id="KW-1133">Transmembrane helix</keyword>
<feature type="compositionally biased region" description="Low complexity" evidence="1">
    <location>
        <begin position="179"/>
        <end position="205"/>
    </location>
</feature>
<feature type="region of interest" description="Disordered" evidence="1">
    <location>
        <begin position="116"/>
        <end position="205"/>
    </location>
</feature>
<feature type="compositionally biased region" description="Low complexity" evidence="1">
    <location>
        <begin position="69"/>
        <end position="89"/>
    </location>
</feature>
<evidence type="ECO:0000256" key="1">
    <source>
        <dbReference type="SAM" id="MobiDB-lite"/>
    </source>
</evidence>
<dbReference type="Proteomes" id="UP001597260">
    <property type="component" value="Unassembled WGS sequence"/>
</dbReference>
<evidence type="ECO:0000256" key="2">
    <source>
        <dbReference type="SAM" id="Phobius"/>
    </source>
</evidence>
<feature type="compositionally biased region" description="Pro residues" evidence="1">
    <location>
        <begin position="167"/>
        <end position="178"/>
    </location>
</feature>
<keyword evidence="2" id="KW-0472">Membrane</keyword>
<feature type="compositionally biased region" description="Low complexity" evidence="1">
    <location>
        <begin position="134"/>
        <end position="166"/>
    </location>
</feature>